<dbReference type="GO" id="GO:0008892">
    <property type="term" value="F:guanine deaminase activity"/>
    <property type="evidence" value="ECO:0007669"/>
    <property type="project" value="UniProtKB-EC"/>
</dbReference>
<sequence>MMMDYHAAVRGAFFDIAGVAESADDIARQARYLEDGVLFLRDGRIQALLPWQEGERFLHPQKAIATCAVSYCCRGLSMPTSTIRKPR</sequence>
<gene>
    <name evidence="1" type="primary">guaD_1</name>
    <name evidence="1" type="ORF">NCTC11694_01305</name>
</gene>
<evidence type="ECO:0000313" key="1">
    <source>
        <dbReference type="EMBL" id="STR40155.1"/>
    </source>
</evidence>
<dbReference type="Gene3D" id="2.30.40.10">
    <property type="entry name" value="Urease, subunit C, domain 1"/>
    <property type="match status" value="1"/>
</dbReference>
<evidence type="ECO:0000313" key="2">
    <source>
        <dbReference type="Proteomes" id="UP000255050"/>
    </source>
</evidence>
<reference evidence="1 2" key="1">
    <citation type="submission" date="2018-06" db="EMBL/GenBank/DDBJ databases">
        <authorList>
            <consortium name="Pathogen Informatics"/>
            <person name="Doyle S."/>
        </authorList>
    </citation>
    <scope>NUCLEOTIDE SEQUENCE [LARGE SCALE GENOMIC DNA]</scope>
    <source>
        <strain evidence="1 2">NCTC11694</strain>
    </source>
</reference>
<dbReference type="InterPro" id="IPR011059">
    <property type="entry name" value="Metal-dep_hydrolase_composite"/>
</dbReference>
<proteinExistence type="predicted"/>
<organism evidence="1 2">
    <name type="scientific">Klebsiella michiganensis</name>
    <dbReference type="NCBI Taxonomy" id="1134687"/>
    <lineage>
        <taxon>Bacteria</taxon>
        <taxon>Pseudomonadati</taxon>
        <taxon>Pseudomonadota</taxon>
        <taxon>Gammaproteobacteria</taxon>
        <taxon>Enterobacterales</taxon>
        <taxon>Enterobacteriaceae</taxon>
        <taxon>Klebsiella/Raoultella group</taxon>
        <taxon>Klebsiella</taxon>
    </lineage>
</organism>
<keyword evidence="1" id="KW-0378">Hydrolase</keyword>
<comment type="caution">
    <text evidence="1">The sequence shown here is derived from an EMBL/GenBank/DDBJ whole genome shotgun (WGS) entry which is preliminary data.</text>
</comment>
<name>A0A7H4LVH9_9ENTR</name>
<protein>
    <submittedName>
        <fullName evidence="1">Guanine deaminase</fullName>
        <ecNumber evidence="1">3.5.4.3</ecNumber>
    </submittedName>
</protein>
<accession>A0A7H4LVH9</accession>
<dbReference type="EC" id="3.5.4.3" evidence="1"/>
<dbReference type="AlphaFoldDB" id="A0A7H4LVH9"/>
<dbReference type="EMBL" id="UGJR01000002">
    <property type="protein sequence ID" value="STR40155.1"/>
    <property type="molecule type" value="Genomic_DNA"/>
</dbReference>
<dbReference type="Proteomes" id="UP000255050">
    <property type="component" value="Unassembled WGS sequence"/>
</dbReference>